<name>A0A0F9DAV3_9ZZZZ</name>
<feature type="non-terminal residue" evidence="8">
    <location>
        <position position="1"/>
    </location>
</feature>
<dbReference type="PROSITE" id="PS00600">
    <property type="entry name" value="AA_TRANSFER_CLASS_3"/>
    <property type="match status" value="1"/>
</dbReference>
<evidence type="ECO:0000256" key="7">
    <source>
        <dbReference type="ARBA" id="ARBA00023244"/>
    </source>
</evidence>
<dbReference type="EMBL" id="LAZR01029685">
    <property type="protein sequence ID" value="KKL58828.1"/>
    <property type="molecule type" value="Genomic_DNA"/>
</dbReference>
<evidence type="ECO:0000313" key="8">
    <source>
        <dbReference type="EMBL" id="KKL58828.1"/>
    </source>
</evidence>
<keyword evidence="5" id="KW-0663">Pyridoxal phosphate</keyword>
<dbReference type="GO" id="GO:0042286">
    <property type="term" value="F:glutamate-1-semialdehyde 2,1-aminomutase activity"/>
    <property type="evidence" value="ECO:0007669"/>
    <property type="project" value="UniProtKB-EC"/>
</dbReference>
<dbReference type="Gene3D" id="3.90.1150.10">
    <property type="entry name" value="Aspartate Aminotransferase, domain 1"/>
    <property type="match status" value="1"/>
</dbReference>
<keyword evidence="6" id="KW-0413">Isomerase</keyword>
<evidence type="ECO:0000256" key="6">
    <source>
        <dbReference type="ARBA" id="ARBA00023235"/>
    </source>
</evidence>
<dbReference type="CDD" id="cd00610">
    <property type="entry name" value="OAT_like"/>
    <property type="match status" value="1"/>
</dbReference>
<dbReference type="InterPro" id="IPR015424">
    <property type="entry name" value="PyrdxlP-dep_Trfase"/>
</dbReference>
<dbReference type="GO" id="GO:0030170">
    <property type="term" value="F:pyridoxal phosphate binding"/>
    <property type="evidence" value="ECO:0007669"/>
    <property type="project" value="InterPro"/>
</dbReference>
<dbReference type="EC" id="5.4.3.8" evidence="4"/>
<dbReference type="FunFam" id="3.40.640.10:FF:000021">
    <property type="entry name" value="Glutamate-1-semialdehyde 2,1-aminomutase"/>
    <property type="match status" value="1"/>
</dbReference>
<keyword evidence="7" id="KW-0627">Porphyrin biosynthesis</keyword>
<accession>A0A0F9DAV3</accession>
<dbReference type="GO" id="GO:0008483">
    <property type="term" value="F:transaminase activity"/>
    <property type="evidence" value="ECO:0007669"/>
    <property type="project" value="InterPro"/>
</dbReference>
<dbReference type="SUPFAM" id="SSF53383">
    <property type="entry name" value="PLP-dependent transferases"/>
    <property type="match status" value="1"/>
</dbReference>
<dbReference type="InterPro" id="IPR005814">
    <property type="entry name" value="Aminotrans_3"/>
</dbReference>
<evidence type="ECO:0000256" key="5">
    <source>
        <dbReference type="ARBA" id="ARBA00022898"/>
    </source>
</evidence>
<reference evidence="8" key="1">
    <citation type="journal article" date="2015" name="Nature">
        <title>Complex archaea that bridge the gap between prokaryotes and eukaryotes.</title>
        <authorList>
            <person name="Spang A."/>
            <person name="Saw J.H."/>
            <person name="Jorgensen S.L."/>
            <person name="Zaremba-Niedzwiedzka K."/>
            <person name="Martijn J."/>
            <person name="Lind A.E."/>
            <person name="van Eijk R."/>
            <person name="Schleper C."/>
            <person name="Guy L."/>
            <person name="Ettema T.J."/>
        </authorList>
    </citation>
    <scope>NUCLEOTIDE SEQUENCE</scope>
</reference>
<dbReference type="PANTHER" id="PTHR43713:SF3">
    <property type="entry name" value="GLUTAMATE-1-SEMIALDEHYDE 2,1-AMINOMUTASE 1, CHLOROPLASTIC-RELATED"/>
    <property type="match status" value="1"/>
</dbReference>
<dbReference type="PANTHER" id="PTHR43713">
    <property type="entry name" value="GLUTAMATE-1-SEMIALDEHYDE 2,1-AMINOMUTASE"/>
    <property type="match status" value="1"/>
</dbReference>
<dbReference type="InterPro" id="IPR049704">
    <property type="entry name" value="Aminotrans_3_PPA_site"/>
</dbReference>
<comment type="similarity">
    <text evidence="3">Belongs to the class-III pyridoxal-phosphate-dependent aminotransferase family. HemL subfamily.</text>
</comment>
<dbReference type="InterPro" id="IPR015422">
    <property type="entry name" value="PyrdxlP-dep_Trfase_small"/>
</dbReference>
<comment type="caution">
    <text evidence="8">The sequence shown here is derived from an EMBL/GenBank/DDBJ whole genome shotgun (WGS) entry which is preliminary data.</text>
</comment>
<evidence type="ECO:0000256" key="2">
    <source>
        <dbReference type="ARBA" id="ARBA00004819"/>
    </source>
</evidence>
<comment type="cofactor">
    <cofactor evidence="1">
        <name>pyridoxal 5'-phosphate</name>
        <dbReference type="ChEBI" id="CHEBI:597326"/>
    </cofactor>
</comment>
<protein>
    <recommendedName>
        <fullName evidence="4">glutamate-1-semialdehyde 2,1-aminomutase</fullName>
        <ecNumber evidence="4">5.4.3.8</ecNumber>
    </recommendedName>
</protein>
<dbReference type="InterPro" id="IPR015421">
    <property type="entry name" value="PyrdxlP-dep_Trfase_major"/>
</dbReference>
<dbReference type="AlphaFoldDB" id="A0A0F9DAV3"/>
<dbReference type="GO" id="GO:0006779">
    <property type="term" value="P:porphyrin-containing compound biosynthetic process"/>
    <property type="evidence" value="ECO:0007669"/>
    <property type="project" value="UniProtKB-KW"/>
</dbReference>
<dbReference type="Pfam" id="PF00202">
    <property type="entry name" value="Aminotran_3"/>
    <property type="match status" value="1"/>
</dbReference>
<evidence type="ECO:0000256" key="1">
    <source>
        <dbReference type="ARBA" id="ARBA00001933"/>
    </source>
</evidence>
<comment type="pathway">
    <text evidence="2">Porphyrin-containing compound metabolism; protoporphyrin-IX biosynthesis; 5-aminolevulinate from L-glutamyl-tRNA(Glu): step 2/2.</text>
</comment>
<gene>
    <name evidence="8" type="ORF">LCGC14_2221440</name>
</gene>
<proteinExistence type="inferred from homology"/>
<sequence>IDYGRRVDLTEKGAREMQKVREMRGPSIQERYENSFPTSQELYRKALDLFPNGVTHDNRLLKPFPIYVNKALGSKKWDEDGNEYIDYFGGHGALLLGHGHPRVVEAVTKQISRGTHYGACHRLEVEWAELVTDMVPSADKVRFVSSGTEATFMAVRLARIFTGKSKILKFAGHFHGWQDNLIIGSTPPYKVVPPGVPNGVVQDTIVCPPNDIGEVERVLREDDRVSCVIIEPTGASFGMIPTRAGFLKELRQLTDKYKVLLIFDEVITGFRCAPGGAQEYYGVMPDITTLGKVMAGGFPGAAVAGREDILEVLEKRGNKEWNLKKKMFHYGTFNANPISASAGIATLKIIATGEPINKANRASSMLISGMNEVIDKYKLAWCVHGEFSGFRFLLDHTCPKRSSCDFRSCDYDYKKLKGGNDPILTQSLRRGMLLNGVDATEQGGWVSAAHTARDIEKTIMAFDRTINWMKKDGLI</sequence>
<evidence type="ECO:0000256" key="4">
    <source>
        <dbReference type="ARBA" id="ARBA00012143"/>
    </source>
</evidence>
<evidence type="ECO:0000256" key="3">
    <source>
        <dbReference type="ARBA" id="ARBA00008981"/>
    </source>
</evidence>
<dbReference type="Gene3D" id="3.40.640.10">
    <property type="entry name" value="Type I PLP-dependent aspartate aminotransferase-like (Major domain)"/>
    <property type="match status" value="1"/>
</dbReference>
<organism evidence="8">
    <name type="scientific">marine sediment metagenome</name>
    <dbReference type="NCBI Taxonomy" id="412755"/>
    <lineage>
        <taxon>unclassified sequences</taxon>
        <taxon>metagenomes</taxon>
        <taxon>ecological metagenomes</taxon>
    </lineage>
</organism>